<name>A0AAV5X063_9BILA</name>
<evidence type="ECO:0000313" key="1">
    <source>
        <dbReference type="EMBL" id="GMT36344.1"/>
    </source>
</evidence>
<gene>
    <name evidence="1" type="ORF">PFISCL1PPCAC_27641</name>
</gene>
<evidence type="ECO:0000313" key="2">
    <source>
        <dbReference type="Proteomes" id="UP001432322"/>
    </source>
</evidence>
<sequence length="147" mass="17338">MSSASTVQESEEERKVAVILTLMDVMEQVEKIEPDQKAEQSLREKKTFEAAQIESKITYIDDLDFSEEKALRRMLNKITLPARKVTFSEPIHERVLLPPHPPLSNVERTLEFIRKVGRFMCITEPDDDDFFDDEMEPFMEYQKYSFR</sequence>
<dbReference type="Proteomes" id="UP001432322">
    <property type="component" value="Unassembled WGS sequence"/>
</dbReference>
<dbReference type="AlphaFoldDB" id="A0AAV5X063"/>
<protein>
    <submittedName>
        <fullName evidence="1">Uncharacterized protein</fullName>
    </submittedName>
</protein>
<keyword evidence="2" id="KW-1185">Reference proteome</keyword>
<dbReference type="EMBL" id="BTSY01000007">
    <property type="protein sequence ID" value="GMT36344.1"/>
    <property type="molecule type" value="Genomic_DNA"/>
</dbReference>
<reference evidence="1" key="1">
    <citation type="submission" date="2023-10" db="EMBL/GenBank/DDBJ databases">
        <title>Genome assembly of Pristionchus species.</title>
        <authorList>
            <person name="Yoshida K."/>
            <person name="Sommer R.J."/>
        </authorList>
    </citation>
    <scope>NUCLEOTIDE SEQUENCE</scope>
    <source>
        <strain evidence="1">RS5133</strain>
    </source>
</reference>
<organism evidence="1 2">
    <name type="scientific">Pristionchus fissidentatus</name>
    <dbReference type="NCBI Taxonomy" id="1538716"/>
    <lineage>
        <taxon>Eukaryota</taxon>
        <taxon>Metazoa</taxon>
        <taxon>Ecdysozoa</taxon>
        <taxon>Nematoda</taxon>
        <taxon>Chromadorea</taxon>
        <taxon>Rhabditida</taxon>
        <taxon>Rhabditina</taxon>
        <taxon>Diplogasteromorpha</taxon>
        <taxon>Diplogasteroidea</taxon>
        <taxon>Neodiplogasteridae</taxon>
        <taxon>Pristionchus</taxon>
    </lineage>
</organism>
<accession>A0AAV5X063</accession>
<proteinExistence type="predicted"/>
<comment type="caution">
    <text evidence="1">The sequence shown here is derived from an EMBL/GenBank/DDBJ whole genome shotgun (WGS) entry which is preliminary data.</text>
</comment>